<dbReference type="EMBL" id="JBHSXX010000001">
    <property type="protein sequence ID" value="MFC6866253.1"/>
    <property type="molecule type" value="Genomic_DNA"/>
</dbReference>
<evidence type="ECO:0000313" key="1">
    <source>
        <dbReference type="EMBL" id="MFC6866253.1"/>
    </source>
</evidence>
<sequence length="141" mass="15501">MRFAMIAPYQGADSLEPVRDDLTLFNVEVMTLGLSSTPDRTNETVARFGSSAERVLDDLVFHGPWDGVLVAVNALSDGPWVPQDVVKRLARRIRHILGPHLPVGVVDDVSANLPQQLFDGIMALWFLRVVALDAADRTPGR</sequence>
<dbReference type="Proteomes" id="UP001596337">
    <property type="component" value="Unassembled WGS sequence"/>
</dbReference>
<organism evidence="1 2">
    <name type="scientific">Haloechinothrix salitolerans</name>
    <dbReference type="NCBI Taxonomy" id="926830"/>
    <lineage>
        <taxon>Bacteria</taxon>
        <taxon>Bacillati</taxon>
        <taxon>Actinomycetota</taxon>
        <taxon>Actinomycetes</taxon>
        <taxon>Pseudonocardiales</taxon>
        <taxon>Pseudonocardiaceae</taxon>
        <taxon>Haloechinothrix</taxon>
    </lineage>
</organism>
<reference evidence="2" key="1">
    <citation type="journal article" date="2019" name="Int. J. Syst. Evol. Microbiol.">
        <title>The Global Catalogue of Microorganisms (GCM) 10K type strain sequencing project: providing services to taxonomists for standard genome sequencing and annotation.</title>
        <authorList>
            <consortium name="The Broad Institute Genomics Platform"/>
            <consortium name="The Broad Institute Genome Sequencing Center for Infectious Disease"/>
            <person name="Wu L."/>
            <person name="Ma J."/>
        </authorList>
    </citation>
    <scope>NUCLEOTIDE SEQUENCE [LARGE SCALE GENOMIC DNA]</scope>
    <source>
        <strain evidence="2">KCTC 32255</strain>
    </source>
</reference>
<keyword evidence="2" id="KW-1185">Reference proteome</keyword>
<proteinExistence type="predicted"/>
<evidence type="ECO:0000313" key="2">
    <source>
        <dbReference type="Proteomes" id="UP001596337"/>
    </source>
</evidence>
<comment type="caution">
    <text evidence="1">The sequence shown here is derived from an EMBL/GenBank/DDBJ whole genome shotgun (WGS) entry which is preliminary data.</text>
</comment>
<accession>A0ABW2BVQ2</accession>
<gene>
    <name evidence="1" type="ORF">ACFQGD_03760</name>
</gene>
<protein>
    <submittedName>
        <fullName evidence="1">Uncharacterized protein</fullName>
    </submittedName>
</protein>
<name>A0ABW2BVQ2_9PSEU</name>
<dbReference type="RefSeq" id="WP_345407490.1">
    <property type="nucleotide sequence ID" value="NZ_BAABLA010000123.1"/>
</dbReference>